<organism evidence="2 3">
    <name type="scientific">Melipona bicolor</name>
    <dbReference type="NCBI Taxonomy" id="60889"/>
    <lineage>
        <taxon>Eukaryota</taxon>
        <taxon>Metazoa</taxon>
        <taxon>Ecdysozoa</taxon>
        <taxon>Arthropoda</taxon>
        <taxon>Hexapoda</taxon>
        <taxon>Insecta</taxon>
        <taxon>Pterygota</taxon>
        <taxon>Neoptera</taxon>
        <taxon>Endopterygota</taxon>
        <taxon>Hymenoptera</taxon>
        <taxon>Apocrita</taxon>
        <taxon>Aculeata</taxon>
        <taxon>Apoidea</taxon>
        <taxon>Anthophila</taxon>
        <taxon>Apidae</taxon>
        <taxon>Melipona</taxon>
    </lineage>
</organism>
<reference evidence="2" key="1">
    <citation type="submission" date="2021-10" db="EMBL/GenBank/DDBJ databases">
        <title>Melipona bicolor Genome sequencing and assembly.</title>
        <authorList>
            <person name="Araujo N.S."/>
            <person name="Arias M.C."/>
        </authorList>
    </citation>
    <scope>NUCLEOTIDE SEQUENCE</scope>
    <source>
        <strain evidence="2">USP_2M_L1-L4_2017</strain>
        <tissue evidence="2">Whole body</tissue>
    </source>
</reference>
<feature type="non-terminal residue" evidence="2">
    <location>
        <position position="1"/>
    </location>
</feature>
<dbReference type="AlphaFoldDB" id="A0AA40KV89"/>
<comment type="caution">
    <text evidence="2">The sequence shown here is derived from an EMBL/GenBank/DDBJ whole genome shotgun (WGS) entry which is preliminary data.</text>
</comment>
<feature type="region of interest" description="Disordered" evidence="1">
    <location>
        <begin position="57"/>
        <end position="79"/>
    </location>
</feature>
<evidence type="ECO:0000313" key="2">
    <source>
        <dbReference type="EMBL" id="KAK1134137.1"/>
    </source>
</evidence>
<sequence>NARERWPRRCPQADLEQYLDSARSRSVNRAEEMDWSGGRTGKVHGNLLVKLHAPRHERLSDAPKTVTGLRRQMQERATG</sequence>
<evidence type="ECO:0000256" key="1">
    <source>
        <dbReference type="SAM" id="MobiDB-lite"/>
    </source>
</evidence>
<gene>
    <name evidence="2" type="ORF">K0M31_011919</name>
</gene>
<keyword evidence="3" id="KW-1185">Reference proteome</keyword>
<evidence type="ECO:0000313" key="3">
    <source>
        <dbReference type="Proteomes" id="UP001177670"/>
    </source>
</evidence>
<name>A0AA40KV89_9HYME</name>
<dbReference type="EMBL" id="JAHYIQ010000003">
    <property type="protein sequence ID" value="KAK1134137.1"/>
    <property type="molecule type" value="Genomic_DNA"/>
</dbReference>
<proteinExistence type="predicted"/>
<accession>A0AA40KV89</accession>
<dbReference type="Proteomes" id="UP001177670">
    <property type="component" value="Unassembled WGS sequence"/>
</dbReference>
<protein>
    <submittedName>
        <fullName evidence="2">Uncharacterized protein</fullName>
    </submittedName>
</protein>